<dbReference type="InterPro" id="IPR000835">
    <property type="entry name" value="HTH_MarR-typ"/>
</dbReference>
<name>A0ABS1B893_9MICO</name>
<dbReference type="Proteomes" id="UP000612352">
    <property type="component" value="Unassembled WGS sequence"/>
</dbReference>
<dbReference type="SUPFAM" id="SSF46785">
    <property type="entry name" value="Winged helix' DNA-binding domain"/>
    <property type="match status" value="1"/>
</dbReference>
<feature type="region of interest" description="Disordered" evidence="1">
    <location>
        <begin position="112"/>
        <end position="136"/>
    </location>
</feature>
<keyword evidence="4" id="KW-1185">Reference proteome</keyword>
<feature type="compositionally biased region" description="Basic and acidic residues" evidence="1">
    <location>
        <begin position="112"/>
        <end position="123"/>
    </location>
</feature>
<evidence type="ECO:0000256" key="1">
    <source>
        <dbReference type="SAM" id="MobiDB-lite"/>
    </source>
</evidence>
<protein>
    <submittedName>
        <fullName evidence="3">MarR family transcriptional regulator</fullName>
    </submittedName>
</protein>
<organism evidence="3 4">
    <name type="scientific">Brachybacterium halotolerans</name>
    <dbReference type="NCBI Taxonomy" id="2795215"/>
    <lineage>
        <taxon>Bacteria</taxon>
        <taxon>Bacillati</taxon>
        <taxon>Actinomycetota</taxon>
        <taxon>Actinomycetes</taxon>
        <taxon>Micrococcales</taxon>
        <taxon>Dermabacteraceae</taxon>
        <taxon>Brachybacterium</taxon>
    </lineage>
</organism>
<dbReference type="InterPro" id="IPR036388">
    <property type="entry name" value="WH-like_DNA-bd_sf"/>
</dbReference>
<dbReference type="InterPro" id="IPR036390">
    <property type="entry name" value="WH_DNA-bd_sf"/>
</dbReference>
<feature type="domain" description="HTH marR-type" evidence="2">
    <location>
        <begin position="35"/>
        <end position="171"/>
    </location>
</feature>
<gene>
    <name evidence="3" type="ORF">I8D64_05595</name>
</gene>
<dbReference type="PANTHER" id="PTHR33164">
    <property type="entry name" value="TRANSCRIPTIONAL REGULATOR, MARR FAMILY"/>
    <property type="match status" value="1"/>
</dbReference>
<dbReference type="PROSITE" id="PS50995">
    <property type="entry name" value="HTH_MARR_2"/>
    <property type="match status" value="1"/>
</dbReference>
<dbReference type="Pfam" id="PF01047">
    <property type="entry name" value="MarR"/>
    <property type="match status" value="1"/>
</dbReference>
<sequence>MCSATSARVRRWPVVDSASADGFWYPPSHEASPTATELLEELRVYQESGHRMRSRIREHMRMGEKDLLAMRHLLAARSAGTVLRQRDLAARLEVREASASALVDRLVRHGFAERTPHPDDRRSTAVAPTPRGEQEVRRTLEDTHARMHEVASSLSPHERAVVIDFLRRMNHDVDNS</sequence>
<comment type="caution">
    <text evidence="3">The sequence shown here is derived from an EMBL/GenBank/DDBJ whole genome shotgun (WGS) entry which is preliminary data.</text>
</comment>
<evidence type="ECO:0000259" key="2">
    <source>
        <dbReference type="PROSITE" id="PS50995"/>
    </source>
</evidence>
<reference evidence="3 4" key="1">
    <citation type="submission" date="2020-12" db="EMBL/GenBank/DDBJ databases">
        <title>Brachybacterium sp. MASK1Z-5, whole genome shotgun sequence.</title>
        <authorList>
            <person name="Tuo L."/>
        </authorList>
    </citation>
    <scope>NUCLEOTIDE SEQUENCE [LARGE SCALE GENOMIC DNA]</scope>
    <source>
        <strain evidence="3 4">MASK1Z-5</strain>
    </source>
</reference>
<dbReference type="SMART" id="SM00347">
    <property type="entry name" value="HTH_MARR"/>
    <property type="match status" value="1"/>
</dbReference>
<evidence type="ECO:0000313" key="3">
    <source>
        <dbReference type="EMBL" id="MBK0330873.1"/>
    </source>
</evidence>
<dbReference type="InterPro" id="IPR039422">
    <property type="entry name" value="MarR/SlyA-like"/>
</dbReference>
<accession>A0ABS1B893</accession>
<dbReference type="PANTHER" id="PTHR33164:SF43">
    <property type="entry name" value="HTH-TYPE TRANSCRIPTIONAL REPRESSOR YETL"/>
    <property type="match status" value="1"/>
</dbReference>
<evidence type="ECO:0000313" key="4">
    <source>
        <dbReference type="Proteomes" id="UP000612352"/>
    </source>
</evidence>
<dbReference type="Gene3D" id="1.10.10.10">
    <property type="entry name" value="Winged helix-like DNA-binding domain superfamily/Winged helix DNA-binding domain"/>
    <property type="match status" value="1"/>
</dbReference>
<proteinExistence type="predicted"/>
<dbReference type="EMBL" id="JAEDAJ010000002">
    <property type="protein sequence ID" value="MBK0330873.1"/>
    <property type="molecule type" value="Genomic_DNA"/>
</dbReference>
<dbReference type="PRINTS" id="PR00598">
    <property type="entry name" value="HTHMARR"/>
</dbReference>